<gene>
    <name evidence="2" type="ORF">AXG93_1513s1110</name>
</gene>
<sequence length="84" mass="9495">MSAYAYLPKGKVKMPEDVWFYRISVTVAGWLAVSRASRCLINYQHRRMPRRRTSPLFVLVGIEPMFSSSGLCEGSQINARIAAT</sequence>
<keyword evidence="1" id="KW-0472">Membrane</keyword>
<keyword evidence="1" id="KW-1133">Transmembrane helix</keyword>
<keyword evidence="3" id="KW-1185">Reference proteome</keyword>
<evidence type="ECO:0000313" key="3">
    <source>
        <dbReference type="Proteomes" id="UP000077202"/>
    </source>
</evidence>
<name>A0A176WC19_MARPO</name>
<keyword evidence="1" id="KW-0812">Transmembrane</keyword>
<accession>A0A176WC19</accession>
<reference evidence="2" key="1">
    <citation type="submission" date="2016-03" db="EMBL/GenBank/DDBJ databases">
        <title>Mechanisms controlling the formation of the plant cell surface in tip-growing cells are functionally conserved among land plants.</title>
        <authorList>
            <person name="Honkanen S."/>
            <person name="Jones V.A."/>
            <person name="Morieri G."/>
            <person name="Champion C."/>
            <person name="Hetherington A.J."/>
            <person name="Kelly S."/>
            <person name="Saint-Marcoux D."/>
            <person name="Proust H."/>
            <person name="Prescott H."/>
            <person name="Dolan L."/>
        </authorList>
    </citation>
    <scope>NUCLEOTIDE SEQUENCE [LARGE SCALE GENOMIC DNA]</scope>
    <source>
        <tissue evidence="2">Whole gametophyte</tissue>
    </source>
</reference>
<organism evidence="2 3">
    <name type="scientific">Marchantia polymorpha subsp. ruderalis</name>
    <dbReference type="NCBI Taxonomy" id="1480154"/>
    <lineage>
        <taxon>Eukaryota</taxon>
        <taxon>Viridiplantae</taxon>
        <taxon>Streptophyta</taxon>
        <taxon>Embryophyta</taxon>
        <taxon>Marchantiophyta</taxon>
        <taxon>Marchantiopsida</taxon>
        <taxon>Marchantiidae</taxon>
        <taxon>Marchantiales</taxon>
        <taxon>Marchantiaceae</taxon>
        <taxon>Marchantia</taxon>
    </lineage>
</organism>
<dbReference type="AlphaFoldDB" id="A0A176WC19"/>
<dbReference type="Proteomes" id="UP000077202">
    <property type="component" value="Unassembled WGS sequence"/>
</dbReference>
<feature type="transmembrane region" description="Helical" evidence="1">
    <location>
        <begin position="20"/>
        <end position="41"/>
    </location>
</feature>
<proteinExistence type="predicted"/>
<evidence type="ECO:0000313" key="2">
    <source>
        <dbReference type="EMBL" id="OAE29785.1"/>
    </source>
</evidence>
<comment type="caution">
    <text evidence="2">The sequence shown here is derived from an EMBL/GenBank/DDBJ whole genome shotgun (WGS) entry which is preliminary data.</text>
</comment>
<evidence type="ECO:0000256" key="1">
    <source>
        <dbReference type="SAM" id="Phobius"/>
    </source>
</evidence>
<dbReference type="EMBL" id="LVLJ01001412">
    <property type="protein sequence ID" value="OAE29785.1"/>
    <property type="molecule type" value="Genomic_DNA"/>
</dbReference>
<protein>
    <submittedName>
        <fullName evidence="2">Uncharacterized protein</fullName>
    </submittedName>
</protein>